<dbReference type="AlphaFoldDB" id="Q22CR8"/>
<dbReference type="OMA" id="RIMINHQ"/>
<proteinExistence type="predicted"/>
<evidence type="ECO:0000313" key="4">
    <source>
        <dbReference type="Proteomes" id="UP000009168"/>
    </source>
</evidence>
<keyword evidence="1" id="KW-1133">Transmembrane helix</keyword>
<keyword evidence="1" id="KW-0812">Transmembrane</keyword>
<dbReference type="GeneID" id="7834199"/>
<feature type="transmembrane region" description="Helical" evidence="1">
    <location>
        <begin position="6"/>
        <end position="27"/>
    </location>
</feature>
<evidence type="ECO:0000259" key="2">
    <source>
        <dbReference type="PROSITE" id="PS50056"/>
    </source>
</evidence>
<dbReference type="Gene3D" id="3.90.190.10">
    <property type="entry name" value="Protein tyrosine phosphatase superfamily"/>
    <property type="match status" value="1"/>
</dbReference>
<dbReference type="InParanoid" id="Q22CR8"/>
<protein>
    <submittedName>
        <fullName evidence="3">Dual specificity phosphatase domain protein</fullName>
    </submittedName>
</protein>
<accession>Q22CR8</accession>
<dbReference type="PROSITE" id="PS00383">
    <property type="entry name" value="TYR_PHOSPHATASE_1"/>
    <property type="match status" value="1"/>
</dbReference>
<dbReference type="PROSITE" id="PS50056">
    <property type="entry name" value="TYR_PHOSPHATASE_2"/>
    <property type="match status" value="1"/>
</dbReference>
<dbReference type="OrthoDB" id="193277at2759"/>
<feature type="domain" description="Tyrosine specific protein phosphatases" evidence="2">
    <location>
        <begin position="136"/>
        <end position="201"/>
    </location>
</feature>
<dbReference type="InterPro" id="IPR029021">
    <property type="entry name" value="Prot-tyrosine_phosphatase-like"/>
</dbReference>
<dbReference type="EMBL" id="GG662478">
    <property type="protein sequence ID" value="EAR83120.1"/>
    <property type="molecule type" value="Genomic_DNA"/>
</dbReference>
<name>Q22CR8_TETTS</name>
<sequence length="232" mass="27363">MGYKNFIILIILTSFTYCGVINSRVILVDKIGNNFLFRTNTPVQGDDYQMKELLEAMAEKISQSGYQLPQDPMIHSYSLVSFVDSIKQNYTEDKYFKNHTEYKFTHYPIFGSIVNPNSLPNFLAKFFSKYYPIWNHDNMNIITQELRENLLQQGERPKIIFFHCIAGEDRTGQVFGGYVMRYLNWSYQRALDFDNQVETRKINNGSKYGLNWYCYYLNNQEKGGDCTYEPNY</sequence>
<dbReference type="SUPFAM" id="SSF52799">
    <property type="entry name" value="(Phosphotyrosine protein) phosphatases II"/>
    <property type="match status" value="1"/>
</dbReference>
<dbReference type="Proteomes" id="UP000009168">
    <property type="component" value="Unassembled WGS sequence"/>
</dbReference>
<organism evidence="3 4">
    <name type="scientific">Tetrahymena thermophila (strain SB210)</name>
    <dbReference type="NCBI Taxonomy" id="312017"/>
    <lineage>
        <taxon>Eukaryota</taxon>
        <taxon>Sar</taxon>
        <taxon>Alveolata</taxon>
        <taxon>Ciliophora</taxon>
        <taxon>Intramacronucleata</taxon>
        <taxon>Oligohymenophorea</taxon>
        <taxon>Hymenostomatida</taxon>
        <taxon>Tetrahymenina</taxon>
        <taxon>Tetrahymenidae</taxon>
        <taxon>Tetrahymena</taxon>
    </lineage>
</organism>
<dbReference type="PANTHER" id="PTHR38745:SF2">
    <property type="entry name" value="TYROSINE SPECIFIC PROTEIN PHOSPHATASES DOMAIN-CONTAINING PROTEIN"/>
    <property type="match status" value="1"/>
</dbReference>
<dbReference type="InterPro" id="IPR000387">
    <property type="entry name" value="Tyr_Pase_dom"/>
</dbReference>
<dbReference type="RefSeq" id="XP_001030783.1">
    <property type="nucleotide sequence ID" value="XM_001030783.1"/>
</dbReference>
<dbReference type="HOGENOM" id="CLU_102083_0_0_1"/>
<dbReference type="KEGG" id="tet:TTHERM_01016230"/>
<evidence type="ECO:0000256" key="1">
    <source>
        <dbReference type="SAM" id="Phobius"/>
    </source>
</evidence>
<keyword evidence="4" id="KW-1185">Reference proteome</keyword>
<keyword evidence="1" id="KW-0472">Membrane</keyword>
<evidence type="ECO:0000313" key="3">
    <source>
        <dbReference type="EMBL" id="EAR83120.1"/>
    </source>
</evidence>
<dbReference type="PANTHER" id="PTHR38745">
    <property type="entry name" value="PHOSPHATASE, PUTATIVE-RELATED"/>
    <property type="match status" value="1"/>
</dbReference>
<dbReference type="InterPro" id="IPR016130">
    <property type="entry name" value="Tyr_Pase_AS"/>
</dbReference>
<reference evidence="4" key="1">
    <citation type="journal article" date="2006" name="PLoS Biol.">
        <title>Macronuclear genome sequence of the ciliate Tetrahymena thermophila, a model eukaryote.</title>
        <authorList>
            <person name="Eisen J.A."/>
            <person name="Coyne R.S."/>
            <person name="Wu M."/>
            <person name="Wu D."/>
            <person name="Thiagarajan M."/>
            <person name="Wortman J.R."/>
            <person name="Badger J.H."/>
            <person name="Ren Q."/>
            <person name="Amedeo P."/>
            <person name="Jones K.M."/>
            <person name="Tallon L.J."/>
            <person name="Delcher A.L."/>
            <person name="Salzberg S.L."/>
            <person name="Silva J.C."/>
            <person name="Haas B.J."/>
            <person name="Majoros W.H."/>
            <person name="Farzad M."/>
            <person name="Carlton J.M."/>
            <person name="Smith R.K. Jr."/>
            <person name="Garg J."/>
            <person name="Pearlman R.E."/>
            <person name="Karrer K.M."/>
            <person name="Sun L."/>
            <person name="Manning G."/>
            <person name="Elde N.C."/>
            <person name="Turkewitz A.P."/>
            <person name="Asai D.J."/>
            <person name="Wilkes D.E."/>
            <person name="Wang Y."/>
            <person name="Cai H."/>
            <person name="Collins K."/>
            <person name="Stewart B.A."/>
            <person name="Lee S.R."/>
            <person name="Wilamowska K."/>
            <person name="Weinberg Z."/>
            <person name="Ruzzo W.L."/>
            <person name="Wloga D."/>
            <person name="Gaertig J."/>
            <person name="Frankel J."/>
            <person name="Tsao C.-C."/>
            <person name="Gorovsky M.A."/>
            <person name="Keeling P.J."/>
            <person name="Waller R.F."/>
            <person name="Patron N.J."/>
            <person name="Cherry J.M."/>
            <person name="Stover N.A."/>
            <person name="Krieger C.J."/>
            <person name="del Toro C."/>
            <person name="Ryder H.F."/>
            <person name="Williamson S.C."/>
            <person name="Barbeau R.A."/>
            <person name="Hamilton E.P."/>
            <person name="Orias E."/>
        </authorList>
    </citation>
    <scope>NUCLEOTIDE SEQUENCE [LARGE SCALE GENOMIC DNA]</scope>
    <source>
        <strain evidence="4">SB210</strain>
    </source>
</reference>
<gene>
    <name evidence="3" type="ORF">TTHERM_01016230</name>
</gene>